<reference evidence="2 3" key="1">
    <citation type="submission" date="2020-02" db="EMBL/GenBank/DDBJ databases">
        <title>Geodermatophilus sabuli CPCC 205279 I12A-02694.</title>
        <authorList>
            <person name="Jiang Z."/>
        </authorList>
    </citation>
    <scope>NUCLEOTIDE SEQUENCE [LARGE SCALE GENOMIC DNA]</scope>
    <source>
        <strain evidence="2 3">I12A-02694</strain>
    </source>
</reference>
<dbReference type="EMBL" id="JAAGWF010000007">
    <property type="protein sequence ID" value="NEK57457.1"/>
    <property type="molecule type" value="Genomic_DNA"/>
</dbReference>
<feature type="transmembrane region" description="Helical" evidence="1">
    <location>
        <begin position="7"/>
        <end position="24"/>
    </location>
</feature>
<keyword evidence="3" id="KW-1185">Reference proteome</keyword>
<keyword evidence="1" id="KW-1133">Transmembrane helix</keyword>
<gene>
    <name evidence="2" type="ORF">GCU56_06160</name>
</gene>
<dbReference type="Proteomes" id="UP000470246">
    <property type="component" value="Unassembled WGS sequence"/>
</dbReference>
<evidence type="ECO:0000313" key="2">
    <source>
        <dbReference type="EMBL" id="NEK57457.1"/>
    </source>
</evidence>
<evidence type="ECO:0000256" key="1">
    <source>
        <dbReference type="SAM" id="Phobius"/>
    </source>
</evidence>
<evidence type="ECO:0000313" key="3">
    <source>
        <dbReference type="Proteomes" id="UP000470246"/>
    </source>
</evidence>
<accession>A0A7K3W0M0</accession>
<dbReference type="AlphaFoldDB" id="A0A7K3W0M0"/>
<protein>
    <submittedName>
        <fullName evidence="2">Uncharacterized protein</fullName>
    </submittedName>
</protein>
<keyword evidence="1" id="KW-0812">Transmembrane</keyword>
<name>A0A7K3W0M0_9ACTN</name>
<comment type="caution">
    <text evidence="2">The sequence shown here is derived from an EMBL/GenBank/DDBJ whole genome shotgun (WGS) entry which is preliminary data.</text>
</comment>
<sequence length="64" mass="6637">MNGALKAAWALTVFVVLVGLVGWIATGEAFFAVFIVLGLVTAVGAWLSGRSTPTGRTDTKENPS</sequence>
<proteinExistence type="predicted"/>
<keyword evidence="1" id="KW-0472">Membrane</keyword>
<organism evidence="2 3">
    <name type="scientific">Geodermatophilus sabuli</name>
    <dbReference type="NCBI Taxonomy" id="1564158"/>
    <lineage>
        <taxon>Bacteria</taxon>
        <taxon>Bacillati</taxon>
        <taxon>Actinomycetota</taxon>
        <taxon>Actinomycetes</taxon>
        <taxon>Geodermatophilales</taxon>
        <taxon>Geodermatophilaceae</taxon>
        <taxon>Geodermatophilus</taxon>
    </lineage>
</organism>
<feature type="transmembrane region" description="Helical" evidence="1">
    <location>
        <begin position="30"/>
        <end position="47"/>
    </location>
</feature>
<dbReference type="RefSeq" id="WP_163480622.1">
    <property type="nucleotide sequence ID" value="NZ_JAAGWF010000007.1"/>
</dbReference>